<dbReference type="EC" id="2.1.1.166" evidence="6 11"/>
<evidence type="ECO:0000256" key="4">
    <source>
        <dbReference type="ARBA" id="ARBA00022691"/>
    </source>
</evidence>
<dbReference type="InterPro" id="IPR050082">
    <property type="entry name" value="RNA_methyltr_RlmE"/>
</dbReference>
<feature type="binding site" evidence="11">
    <location>
        <position position="57"/>
    </location>
    <ligand>
        <name>S-adenosyl-L-methionine</name>
        <dbReference type="ChEBI" id="CHEBI:59789"/>
    </ligand>
</feature>
<evidence type="ECO:0000313" key="14">
    <source>
        <dbReference type="Proteomes" id="UP001320768"/>
    </source>
</evidence>
<reference evidence="13 14" key="1">
    <citation type="journal article" date="2022" name="Nat. Microbiol.">
        <title>The microbiome of a bacterivorous marine choanoflagellate contains a resource-demanding obligate bacterial associate.</title>
        <authorList>
            <person name="Needham D.M."/>
            <person name="Poirier C."/>
            <person name="Bachy C."/>
            <person name="George E.E."/>
            <person name="Wilken S."/>
            <person name="Yung C.C.M."/>
            <person name="Limardo A.J."/>
            <person name="Morando M."/>
            <person name="Sudek L."/>
            <person name="Malmstrom R.R."/>
            <person name="Keeling P.J."/>
            <person name="Santoro A.E."/>
            <person name="Worden A.Z."/>
        </authorList>
    </citation>
    <scope>NUCLEOTIDE SEQUENCE [LARGE SCALE GENOMIC DNA]</scope>
    <source>
        <strain evidence="13 14">Comchoano-2</strain>
    </source>
</reference>
<feature type="domain" description="Ribosomal RNA methyltransferase FtsJ" evidence="12">
    <location>
        <begin position="24"/>
        <end position="197"/>
    </location>
</feature>
<dbReference type="InterPro" id="IPR029063">
    <property type="entry name" value="SAM-dependent_MTases_sf"/>
</dbReference>
<evidence type="ECO:0000256" key="10">
    <source>
        <dbReference type="ARBA" id="ARBA00048970"/>
    </source>
</evidence>
<comment type="function">
    <text evidence="5 11">Specifically methylates the uridine in position 2552 of 23S rRNA at the 2'-O position of the ribose in the fully assembled 50S ribosomal subunit.</text>
</comment>
<feature type="binding site" evidence="11">
    <location>
        <position position="91"/>
    </location>
    <ligand>
        <name>S-adenosyl-L-methionine</name>
        <dbReference type="ChEBI" id="CHEBI:59789"/>
    </ligand>
</feature>
<evidence type="ECO:0000256" key="1">
    <source>
        <dbReference type="ARBA" id="ARBA00022552"/>
    </source>
</evidence>
<evidence type="ECO:0000256" key="2">
    <source>
        <dbReference type="ARBA" id="ARBA00022603"/>
    </source>
</evidence>
<keyword evidence="11" id="KW-0963">Cytoplasm</keyword>
<organism evidence="13 14">
    <name type="scientific">Candidatus Synchoanobacter obligatus</name>
    <dbReference type="NCBI Taxonomy" id="2919597"/>
    <lineage>
        <taxon>Bacteria</taxon>
        <taxon>Pseudomonadati</taxon>
        <taxon>Pseudomonadota</taxon>
        <taxon>Gammaproteobacteria</taxon>
        <taxon>Candidatus Comchoanobacterales</taxon>
        <taxon>Candidatus Comchoanobacteraceae</taxon>
        <taxon>Candidatus Synchoanobacter</taxon>
    </lineage>
</organism>
<dbReference type="CDD" id="cd02440">
    <property type="entry name" value="AdoMet_MTases"/>
    <property type="match status" value="1"/>
</dbReference>
<evidence type="ECO:0000256" key="3">
    <source>
        <dbReference type="ARBA" id="ARBA00022679"/>
    </source>
</evidence>
<keyword evidence="14" id="KW-1185">Reference proteome</keyword>
<dbReference type="EMBL" id="JAKUDN010000002">
    <property type="protein sequence ID" value="MCP8352298.1"/>
    <property type="molecule type" value="Genomic_DNA"/>
</dbReference>
<feature type="binding site" evidence="11">
    <location>
        <position position="55"/>
    </location>
    <ligand>
        <name>S-adenosyl-L-methionine</name>
        <dbReference type="ChEBI" id="CHEBI:59789"/>
    </ligand>
</feature>
<dbReference type="InterPro" id="IPR015507">
    <property type="entry name" value="rRNA-MeTfrase_E"/>
</dbReference>
<dbReference type="PANTHER" id="PTHR10920">
    <property type="entry name" value="RIBOSOMAL RNA METHYLTRANSFERASE"/>
    <property type="match status" value="1"/>
</dbReference>
<keyword evidence="4 11" id="KW-0949">S-adenosyl-L-methionine</keyword>
<dbReference type="Pfam" id="PF01728">
    <property type="entry name" value="FtsJ"/>
    <property type="match status" value="1"/>
</dbReference>
<protein>
    <recommendedName>
        <fullName evidence="7 11">Ribosomal RNA large subunit methyltransferase E</fullName>
        <ecNumber evidence="6 11">2.1.1.166</ecNumber>
    </recommendedName>
    <alternativeName>
        <fullName evidence="9 11">23S rRNA Um2552 methyltransferase</fullName>
    </alternativeName>
    <alternativeName>
        <fullName evidence="8 11">rRNA (uridine-2'-O-)-methyltransferase</fullName>
    </alternativeName>
</protein>
<comment type="catalytic activity">
    <reaction evidence="10 11">
        <text>uridine(2552) in 23S rRNA + S-adenosyl-L-methionine = 2'-O-methyluridine(2552) in 23S rRNA + S-adenosyl-L-homocysteine + H(+)</text>
        <dbReference type="Rhea" id="RHEA:42720"/>
        <dbReference type="Rhea" id="RHEA-COMP:10202"/>
        <dbReference type="Rhea" id="RHEA-COMP:10203"/>
        <dbReference type="ChEBI" id="CHEBI:15378"/>
        <dbReference type="ChEBI" id="CHEBI:57856"/>
        <dbReference type="ChEBI" id="CHEBI:59789"/>
        <dbReference type="ChEBI" id="CHEBI:65315"/>
        <dbReference type="ChEBI" id="CHEBI:74478"/>
        <dbReference type="EC" id="2.1.1.166"/>
    </reaction>
</comment>
<comment type="similarity">
    <text evidence="11">Belongs to the class I-like SAM-binding methyltransferase superfamily. RNA methyltransferase RlmE family.</text>
</comment>
<evidence type="ECO:0000256" key="6">
    <source>
        <dbReference type="ARBA" id="ARBA00038861"/>
    </source>
</evidence>
<feature type="binding site" evidence="11">
    <location>
        <position position="114"/>
    </location>
    <ligand>
        <name>S-adenosyl-L-methionine</name>
        <dbReference type="ChEBI" id="CHEBI:59789"/>
    </ligand>
</feature>
<evidence type="ECO:0000259" key="12">
    <source>
        <dbReference type="Pfam" id="PF01728"/>
    </source>
</evidence>
<dbReference type="Gene3D" id="3.40.50.150">
    <property type="entry name" value="Vaccinia Virus protein VP39"/>
    <property type="match status" value="1"/>
</dbReference>
<sequence>MTKKWYSKHVKDPFVKKAQREGARSRAAYKLEGIQNKFSLINRGHSVLDLGSAPGAWSALLVKLVGPLGTVVACDLLEMKPISGVRFVQGDFLEQQTVDAICKDGQKFDVIVSDMAPNITGMAVVDQANMLSLIEQAIAMTANHLAVGGALVMKSFSGSGLDESKRLFNSSFSSVKVYKPEASRQASKEIYLIGIGFKV</sequence>
<dbReference type="GO" id="GO:0032259">
    <property type="term" value="P:methylation"/>
    <property type="evidence" value="ECO:0007669"/>
    <property type="project" value="UniProtKB-KW"/>
</dbReference>
<evidence type="ECO:0000256" key="11">
    <source>
        <dbReference type="HAMAP-Rule" id="MF_01547"/>
    </source>
</evidence>
<keyword evidence="1 11" id="KW-0698">rRNA processing</keyword>
<evidence type="ECO:0000256" key="8">
    <source>
        <dbReference type="ARBA" id="ARBA00041995"/>
    </source>
</evidence>
<keyword evidence="3 11" id="KW-0808">Transferase</keyword>
<evidence type="ECO:0000256" key="9">
    <source>
        <dbReference type="ARBA" id="ARBA00042745"/>
    </source>
</evidence>
<dbReference type="RefSeq" id="WP_258569404.1">
    <property type="nucleotide sequence ID" value="NZ_JAKUDN010000002.1"/>
</dbReference>
<gene>
    <name evidence="11" type="primary">rlmE</name>
    <name evidence="11" type="synonym">ftsJ</name>
    <name evidence="11" type="synonym">rrmJ</name>
    <name evidence="13" type="ORF">MKS91_03225</name>
</gene>
<feature type="binding site" evidence="11">
    <location>
        <position position="75"/>
    </location>
    <ligand>
        <name>S-adenosyl-L-methionine</name>
        <dbReference type="ChEBI" id="CHEBI:59789"/>
    </ligand>
</feature>
<dbReference type="Proteomes" id="UP001320768">
    <property type="component" value="Unassembled WGS sequence"/>
</dbReference>
<dbReference type="InterPro" id="IPR002877">
    <property type="entry name" value="RNA_MeTrfase_FtsJ_dom"/>
</dbReference>
<accession>A0ABT1L5Y8</accession>
<evidence type="ECO:0000256" key="5">
    <source>
        <dbReference type="ARBA" id="ARBA00037569"/>
    </source>
</evidence>
<dbReference type="PIRSF" id="PIRSF005461">
    <property type="entry name" value="23S_rRNA_mtase"/>
    <property type="match status" value="1"/>
</dbReference>
<comment type="caution">
    <text evidence="13">The sequence shown here is derived from an EMBL/GenBank/DDBJ whole genome shotgun (WGS) entry which is preliminary data.</text>
</comment>
<dbReference type="HAMAP" id="MF_01547">
    <property type="entry name" value="RNA_methyltr_E"/>
    <property type="match status" value="1"/>
</dbReference>
<keyword evidence="2 11" id="KW-0489">Methyltransferase</keyword>
<comment type="subcellular location">
    <subcellularLocation>
        <location evidence="11">Cytoplasm</location>
    </subcellularLocation>
</comment>
<feature type="active site" description="Proton acceptor" evidence="11">
    <location>
        <position position="154"/>
    </location>
</feature>
<dbReference type="GO" id="GO:0008168">
    <property type="term" value="F:methyltransferase activity"/>
    <property type="evidence" value="ECO:0007669"/>
    <property type="project" value="UniProtKB-KW"/>
</dbReference>
<evidence type="ECO:0000256" key="7">
    <source>
        <dbReference type="ARBA" id="ARBA00041129"/>
    </source>
</evidence>
<proteinExistence type="inferred from homology"/>
<dbReference type="PANTHER" id="PTHR10920:SF18">
    <property type="entry name" value="RRNA METHYLTRANSFERASE 2, MITOCHONDRIAL"/>
    <property type="match status" value="1"/>
</dbReference>
<name>A0ABT1L5Y8_9GAMM</name>
<evidence type="ECO:0000313" key="13">
    <source>
        <dbReference type="EMBL" id="MCP8352298.1"/>
    </source>
</evidence>
<dbReference type="SUPFAM" id="SSF53335">
    <property type="entry name" value="S-adenosyl-L-methionine-dependent methyltransferases"/>
    <property type="match status" value="1"/>
</dbReference>